<dbReference type="Proteomes" id="UP000711047">
    <property type="component" value="Unassembled WGS sequence"/>
</dbReference>
<gene>
    <name evidence="2" type="ORF">HQN87_04640</name>
</gene>
<keyword evidence="3" id="KW-1185">Reference proteome</keyword>
<keyword evidence="1" id="KW-0472">Membrane</keyword>
<dbReference type="EMBL" id="JABMKX010000002">
    <property type="protein sequence ID" value="NQX44610.1"/>
    <property type="molecule type" value="Genomic_DNA"/>
</dbReference>
<evidence type="ECO:0008006" key="4">
    <source>
        <dbReference type="Google" id="ProtNLM"/>
    </source>
</evidence>
<name>A0ABX2DJ20_9BACL</name>
<protein>
    <recommendedName>
        <fullName evidence="4">DUF4367 domain-containing protein</fullName>
    </recommendedName>
</protein>
<proteinExistence type="predicted"/>
<dbReference type="RefSeq" id="WP_173128482.1">
    <property type="nucleotide sequence ID" value="NZ_JABMKX010000002.1"/>
</dbReference>
<sequence length="381" mass="41543">MKTRYEDEQVKVMSGEKDWYKQAGRNPLLEPGFTPQLMARIEEAAAEGSPGKSGHRRRFGRAAVLGGLAAVLLISVLIWPFGPGADSGPAAKLASLFKPSSGAAVVQPSPSASAAPSASPGAYQPPLGSAEFELGGMKYYMPLPMNRDRASARAVETNAGIVWSPPPPMVNYSKPGYTHPTEPYALYLSPKGQPELSEATAKRIYTLPLYAGGSQSYYELSGIYAGGDYVIMSSATFTLGKKNSRTQDKFFVVNVTAAAAGETAVSRELYDYAGEGYDLSVHRSYIAFDHVNEGMLVVYYTKNGRNAYEMHGVLYDLATGEKQNVESKIGIDIKGQKQTAVYEIQGKKREADMALLLGQQWYYDWYYNEFGEHIEPVPTGM</sequence>
<comment type="caution">
    <text evidence="2">The sequence shown here is derived from an EMBL/GenBank/DDBJ whole genome shotgun (WGS) entry which is preliminary data.</text>
</comment>
<evidence type="ECO:0000256" key="1">
    <source>
        <dbReference type="SAM" id="Phobius"/>
    </source>
</evidence>
<evidence type="ECO:0000313" key="3">
    <source>
        <dbReference type="Proteomes" id="UP000711047"/>
    </source>
</evidence>
<accession>A0ABX2DJ20</accession>
<organism evidence="2 3">
    <name type="scientific">Paenibacillus tritici</name>
    <dbReference type="NCBI Taxonomy" id="1873425"/>
    <lineage>
        <taxon>Bacteria</taxon>
        <taxon>Bacillati</taxon>
        <taxon>Bacillota</taxon>
        <taxon>Bacilli</taxon>
        <taxon>Bacillales</taxon>
        <taxon>Paenibacillaceae</taxon>
        <taxon>Paenibacillus</taxon>
    </lineage>
</organism>
<reference evidence="2 3" key="1">
    <citation type="submission" date="2020-05" db="EMBL/GenBank/DDBJ databases">
        <title>Paenibacillus glebae, sp. nov., Paenibacillus humi sp. nov., Paenibacillus pedi sp. nov., Paenibacillus terrestris sp. nov. and Paenibacillus terricola sp. nov., isolated from a forest top soil sample.</title>
        <authorList>
            <person name="Qi S."/>
            <person name="Carlier A."/>
            <person name="Cnockaert M."/>
            <person name="Vandamme P."/>
        </authorList>
    </citation>
    <scope>NUCLEOTIDE SEQUENCE [LARGE SCALE GENOMIC DNA]</scope>
    <source>
        <strain evidence="2 3">LMG 29502</strain>
    </source>
</reference>
<keyword evidence="1" id="KW-0812">Transmembrane</keyword>
<evidence type="ECO:0000313" key="2">
    <source>
        <dbReference type="EMBL" id="NQX44610.1"/>
    </source>
</evidence>
<feature type="transmembrane region" description="Helical" evidence="1">
    <location>
        <begin position="62"/>
        <end position="82"/>
    </location>
</feature>
<keyword evidence="1" id="KW-1133">Transmembrane helix</keyword>